<dbReference type="InterPro" id="IPR053932">
    <property type="entry name" value="GeBP-like_DBD"/>
</dbReference>
<evidence type="ECO:0000256" key="2">
    <source>
        <dbReference type="SAM" id="MobiDB-lite"/>
    </source>
</evidence>
<dbReference type="PANTHER" id="PTHR31662">
    <property type="entry name" value="BNAANNG10740D PROTEIN-RELATED"/>
    <property type="match status" value="1"/>
</dbReference>
<dbReference type="EMBL" id="JAGGNH010000001">
    <property type="protein sequence ID" value="KAJ0988659.1"/>
    <property type="molecule type" value="Genomic_DNA"/>
</dbReference>
<gene>
    <name evidence="4" type="ORF">J5N97_007015</name>
</gene>
<organism evidence="4 5">
    <name type="scientific">Dioscorea zingiberensis</name>
    <dbReference type="NCBI Taxonomy" id="325984"/>
    <lineage>
        <taxon>Eukaryota</taxon>
        <taxon>Viridiplantae</taxon>
        <taxon>Streptophyta</taxon>
        <taxon>Embryophyta</taxon>
        <taxon>Tracheophyta</taxon>
        <taxon>Spermatophyta</taxon>
        <taxon>Magnoliopsida</taxon>
        <taxon>Liliopsida</taxon>
        <taxon>Dioscoreales</taxon>
        <taxon>Dioscoreaceae</taxon>
        <taxon>Dioscorea</taxon>
    </lineage>
</organism>
<evidence type="ECO:0000259" key="3">
    <source>
        <dbReference type="Pfam" id="PF04504"/>
    </source>
</evidence>
<dbReference type="InterPro" id="IPR007592">
    <property type="entry name" value="GEBP"/>
</dbReference>
<feature type="domain" description="Glabrous enhancer-binding protein-like DBD" evidence="3">
    <location>
        <begin position="51"/>
        <end position="144"/>
    </location>
</feature>
<feature type="compositionally biased region" description="Polar residues" evidence="2">
    <location>
        <begin position="1"/>
        <end position="14"/>
    </location>
</feature>
<feature type="region of interest" description="Disordered" evidence="2">
    <location>
        <begin position="1"/>
        <end position="45"/>
    </location>
</feature>
<accession>A0A9D5DCG8</accession>
<dbReference type="Pfam" id="PF04504">
    <property type="entry name" value="GeBP-like_DBD"/>
    <property type="match status" value="1"/>
</dbReference>
<sequence length="250" mass="28618">MAPSMATPQINSSPKLPIKRKPSNPDPVDQLDEDDDLEPHEPNFPSQPFKFHRIWSESEEIRFLQGLLACSSQGLVFPRDLNLFFDRFSESMPQPYTRSQLHEKHRRLRRKFRTVSARLSRGLDPSRLAPHDRDLLNLSTRLWHPSSSPFIPPSPPHDQHLVPAQVLPGFDDEKPLLIGREGDGHLAAKTVMNALDDCVKEVRAALESEITSKSNCDQGDLARRWRAQRVLELDVLARRWRLVVEHALQG</sequence>
<evidence type="ECO:0000313" key="5">
    <source>
        <dbReference type="Proteomes" id="UP001085076"/>
    </source>
</evidence>
<dbReference type="Proteomes" id="UP001085076">
    <property type="component" value="Miscellaneous, Linkage group lg01"/>
</dbReference>
<dbReference type="AlphaFoldDB" id="A0A9D5DCG8"/>
<dbReference type="PANTHER" id="PTHR31662:SF8">
    <property type="entry name" value="EXPRESSED PROTEIN"/>
    <property type="match status" value="1"/>
</dbReference>
<comment type="similarity">
    <text evidence="1">Belongs to the GeBP family.</text>
</comment>
<comment type="caution">
    <text evidence="4">The sequence shown here is derived from an EMBL/GenBank/DDBJ whole genome shotgun (WGS) entry which is preliminary data.</text>
</comment>
<reference evidence="4" key="1">
    <citation type="submission" date="2021-03" db="EMBL/GenBank/DDBJ databases">
        <authorList>
            <person name="Li Z."/>
            <person name="Yang C."/>
        </authorList>
    </citation>
    <scope>NUCLEOTIDE SEQUENCE</scope>
    <source>
        <strain evidence="4">Dzin_1.0</strain>
        <tissue evidence="4">Leaf</tissue>
    </source>
</reference>
<evidence type="ECO:0000313" key="4">
    <source>
        <dbReference type="EMBL" id="KAJ0988659.1"/>
    </source>
</evidence>
<dbReference type="GO" id="GO:0005634">
    <property type="term" value="C:nucleus"/>
    <property type="evidence" value="ECO:0007669"/>
    <property type="project" value="TreeGrafter"/>
</dbReference>
<evidence type="ECO:0000256" key="1">
    <source>
        <dbReference type="ARBA" id="ARBA00010820"/>
    </source>
</evidence>
<keyword evidence="5" id="KW-1185">Reference proteome</keyword>
<feature type="compositionally biased region" description="Acidic residues" evidence="2">
    <location>
        <begin position="29"/>
        <end position="38"/>
    </location>
</feature>
<name>A0A9D5DCG8_9LILI</name>
<protein>
    <recommendedName>
        <fullName evidence="3">Glabrous enhancer-binding protein-like DBD domain-containing protein</fullName>
    </recommendedName>
</protein>
<reference evidence="4" key="2">
    <citation type="journal article" date="2022" name="Hortic Res">
        <title>The genome of Dioscorea zingiberensis sheds light on the biosynthesis, origin and evolution of the medicinally important diosgenin saponins.</title>
        <authorList>
            <person name="Li Y."/>
            <person name="Tan C."/>
            <person name="Li Z."/>
            <person name="Guo J."/>
            <person name="Li S."/>
            <person name="Chen X."/>
            <person name="Wang C."/>
            <person name="Dai X."/>
            <person name="Yang H."/>
            <person name="Song W."/>
            <person name="Hou L."/>
            <person name="Xu J."/>
            <person name="Tong Z."/>
            <person name="Xu A."/>
            <person name="Yuan X."/>
            <person name="Wang W."/>
            <person name="Yang Q."/>
            <person name="Chen L."/>
            <person name="Sun Z."/>
            <person name="Wang K."/>
            <person name="Pan B."/>
            <person name="Chen J."/>
            <person name="Bao Y."/>
            <person name="Liu F."/>
            <person name="Qi X."/>
            <person name="Gang D.R."/>
            <person name="Wen J."/>
            <person name="Li J."/>
        </authorList>
    </citation>
    <scope>NUCLEOTIDE SEQUENCE</scope>
    <source>
        <strain evidence="4">Dzin_1.0</strain>
    </source>
</reference>
<dbReference type="GO" id="GO:0006355">
    <property type="term" value="P:regulation of DNA-templated transcription"/>
    <property type="evidence" value="ECO:0007669"/>
    <property type="project" value="InterPro"/>
</dbReference>
<proteinExistence type="inferred from homology"/>
<dbReference type="OrthoDB" id="1885109at2759"/>